<accession>A0A914PB70</accession>
<evidence type="ECO:0000256" key="1">
    <source>
        <dbReference type="SAM" id="MobiDB-lite"/>
    </source>
</evidence>
<feature type="region of interest" description="Disordered" evidence="1">
    <location>
        <begin position="95"/>
        <end position="116"/>
    </location>
</feature>
<organism evidence="2 3">
    <name type="scientific">Panagrolaimus davidi</name>
    <dbReference type="NCBI Taxonomy" id="227884"/>
    <lineage>
        <taxon>Eukaryota</taxon>
        <taxon>Metazoa</taxon>
        <taxon>Ecdysozoa</taxon>
        <taxon>Nematoda</taxon>
        <taxon>Chromadorea</taxon>
        <taxon>Rhabditida</taxon>
        <taxon>Tylenchina</taxon>
        <taxon>Panagrolaimomorpha</taxon>
        <taxon>Panagrolaimoidea</taxon>
        <taxon>Panagrolaimidae</taxon>
        <taxon>Panagrolaimus</taxon>
    </lineage>
</organism>
<keyword evidence="2" id="KW-1185">Reference proteome</keyword>
<proteinExistence type="predicted"/>
<evidence type="ECO:0000313" key="2">
    <source>
        <dbReference type="Proteomes" id="UP000887578"/>
    </source>
</evidence>
<feature type="compositionally biased region" description="Basic and acidic residues" evidence="1">
    <location>
        <begin position="98"/>
        <end position="116"/>
    </location>
</feature>
<reference evidence="3" key="1">
    <citation type="submission" date="2022-11" db="UniProtKB">
        <authorList>
            <consortium name="WormBaseParasite"/>
        </authorList>
    </citation>
    <scope>IDENTIFICATION</scope>
</reference>
<protein>
    <submittedName>
        <fullName evidence="3">Uncharacterized protein</fullName>
    </submittedName>
</protein>
<sequence>MDLKEIKFRVADSRWRTGPYGNKPFTTFNDIVTDSFDNVKKLGNHAGHCKYDEMYRPFLGEFRRSPSYSQLAPTNGMSWMDRHVVGPDLRPYNSYKTKQGEWKQEKERSARRSYERPHSAMLIPEYPSVPLPPQYRRTFKVPVSTTRHENFARYWGGRARGLEYSQPMLYDHSDNYTIEEDRRYNKLPWAPSFLPTQPTCRHGRQVLLIPY</sequence>
<dbReference type="WBParaSite" id="PDA_v2.g15349.t1">
    <property type="protein sequence ID" value="PDA_v2.g15349.t1"/>
    <property type="gene ID" value="PDA_v2.g15349"/>
</dbReference>
<dbReference type="Proteomes" id="UP000887578">
    <property type="component" value="Unplaced"/>
</dbReference>
<evidence type="ECO:0000313" key="3">
    <source>
        <dbReference type="WBParaSite" id="PDA_v2.g15349.t1"/>
    </source>
</evidence>
<name>A0A914PB70_9BILA</name>
<dbReference type="AlphaFoldDB" id="A0A914PB70"/>